<keyword evidence="11" id="KW-1185">Reference proteome</keyword>
<dbReference type="PROSITE" id="PS50103">
    <property type="entry name" value="ZF_C3H1"/>
    <property type="match status" value="1"/>
</dbReference>
<dbReference type="SUPFAM" id="SSF52540">
    <property type="entry name" value="P-loop containing nucleoside triphosphate hydrolases"/>
    <property type="match status" value="1"/>
</dbReference>
<dbReference type="GO" id="GO:0005524">
    <property type="term" value="F:ATP binding"/>
    <property type="evidence" value="ECO:0007669"/>
    <property type="project" value="UniProtKB-UniRule"/>
</dbReference>
<feature type="compositionally biased region" description="Acidic residues" evidence="7">
    <location>
        <begin position="1931"/>
        <end position="1943"/>
    </location>
</feature>
<dbReference type="InterPro" id="IPR027417">
    <property type="entry name" value="P-loop_NTPase"/>
</dbReference>
<evidence type="ECO:0000259" key="8">
    <source>
        <dbReference type="PROSITE" id="PS50103"/>
    </source>
</evidence>
<dbReference type="Pfam" id="PF00580">
    <property type="entry name" value="UvrD-helicase"/>
    <property type="match status" value="1"/>
</dbReference>
<dbReference type="InterPro" id="IPR014016">
    <property type="entry name" value="UvrD-like_ATP-bd"/>
</dbReference>
<protein>
    <recommendedName>
        <fullName evidence="12">UvrD-like helicase ATP-binding domain-containing protein</fullName>
    </recommendedName>
</protein>
<keyword evidence="6" id="KW-0479">Metal-binding</keyword>
<feature type="domain" description="C3H1-type" evidence="8">
    <location>
        <begin position="1499"/>
        <end position="1522"/>
    </location>
</feature>
<evidence type="ECO:0000256" key="6">
    <source>
        <dbReference type="PROSITE-ProRule" id="PRU00723"/>
    </source>
</evidence>
<keyword evidence="1 5" id="KW-0547">Nucleotide-binding</keyword>
<gene>
    <name evidence="10" type="ORF">K435DRAFT_754482</name>
</gene>
<evidence type="ECO:0000256" key="3">
    <source>
        <dbReference type="ARBA" id="ARBA00022806"/>
    </source>
</evidence>
<evidence type="ECO:0000313" key="10">
    <source>
        <dbReference type="EMBL" id="THU96851.1"/>
    </source>
</evidence>
<dbReference type="Gene3D" id="3.40.50.300">
    <property type="entry name" value="P-loop containing nucleotide triphosphate hydrolases"/>
    <property type="match status" value="2"/>
</dbReference>
<evidence type="ECO:0000259" key="9">
    <source>
        <dbReference type="PROSITE" id="PS51198"/>
    </source>
</evidence>
<evidence type="ECO:0000313" key="11">
    <source>
        <dbReference type="Proteomes" id="UP000297245"/>
    </source>
</evidence>
<dbReference type="Pfam" id="PF13361">
    <property type="entry name" value="UvrD_C"/>
    <property type="match status" value="1"/>
</dbReference>
<keyword evidence="6" id="KW-0862">Zinc</keyword>
<dbReference type="InterPro" id="IPR039904">
    <property type="entry name" value="TRANK1"/>
</dbReference>
<dbReference type="InterPro" id="IPR000571">
    <property type="entry name" value="Znf_CCCH"/>
</dbReference>
<evidence type="ECO:0000256" key="7">
    <source>
        <dbReference type="SAM" id="MobiDB-lite"/>
    </source>
</evidence>
<dbReference type="PANTHER" id="PTHR21529:SF4">
    <property type="entry name" value="TPR AND ANKYRIN REPEAT-CONTAINING PROTEIN 1"/>
    <property type="match status" value="1"/>
</dbReference>
<feature type="domain" description="UvrD-like helicase ATP-binding" evidence="9">
    <location>
        <begin position="472"/>
        <end position="848"/>
    </location>
</feature>
<dbReference type="GO" id="GO:0016787">
    <property type="term" value="F:hydrolase activity"/>
    <property type="evidence" value="ECO:0007669"/>
    <property type="project" value="UniProtKB-UniRule"/>
</dbReference>
<dbReference type="PANTHER" id="PTHR21529">
    <property type="entry name" value="MAMMARY TURMOR VIRUS RECEPTOR HOMOLOG 1, 2 MTVR1, 2"/>
    <property type="match status" value="1"/>
</dbReference>
<evidence type="ECO:0000256" key="2">
    <source>
        <dbReference type="ARBA" id="ARBA00022801"/>
    </source>
</evidence>
<dbReference type="InterPro" id="IPR014017">
    <property type="entry name" value="DNA_helicase_UvrD-like_C"/>
</dbReference>
<keyword evidence="6" id="KW-0863">Zinc-finger</keyword>
<keyword evidence="3 5" id="KW-0347">Helicase</keyword>
<evidence type="ECO:0000256" key="1">
    <source>
        <dbReference type="ARBA" id="ARBA00022741"/>
    </source>
</evidence>
<evidence type="ECO:0008006" key="12">
    <source>
        <dbReference type="Google" id="ProtNLM"/>
    </source>
</evidence>
<dbReference type="EMBL" id="ML179167">
    <property type="protein sequence ID" value="THU96851.1"/>
    <property type="molecule type" value="Genomic_DNA"/>
</dbReference>
<dbReference type="OrthoDB" id="3156807at2759"/>
<sequence>MSLLDSFLESPCLTSIDAVNDALIAFETTVSRESLEDTLNLFIEKNRSHYLPLLFSNINEHTLPLQQWIIDSFPLESNAFLRSVHYKLLLHFSDFFFFSSPISFDRETELDLSFRHRMIHKVSDLLECLSTLNFVDESPIRENLETPEDSWFVRQPQKQRKKMRKAAQTANAELLDKRLFEAVEYEIPNSRKEANDLVRIVLNEQRGFFESYLAYLHIKDIVDVIKERSVVVPESATDDSSLILRADDSPTLDVVDEVPAAYPKVQPLKSALYFDTVAGFGEWTILINQNAHNDLRIRHKKDKTSFDIIVKKIKELSNGHFSPDNQKRLKGVDNEVPIFEAKMTGDLRLVYQIDVVATGDEREQQAVKIFGIYTHAQMDYRLWQSIGRHIVRKGKEYRERCLRRTHALNSDEHTFIPESFPPLLDVQEETDLPSLLVDDTDPVHSRFLMEKYVVFSQPLLNTIMADVEATFPHLVSSQEKVIIEHPYSCYVIGRSGTGKTTTLLFKMLLIERTSQLTGGDAPKPRQIFVTQSRILAKKVEQYFVTLVKSLAATNQSLEELCQLRASRQHLLLDDEDEDMIDVDDLQDWSGDLPSKFSELRDEHFPLFTTFNGLCAMIEADMADTGSIKKTAKSSANAKLRDSDSRQKTALTYDGFLRDYWPHFTQSLVKHLDPALVFSEFIGVIKGSEETLNSDVHYLGPSEYLNISARNQSTFAEDRGNLYALFKAYLKMKKTYGDTDGADRTHAILDYFTSHGIPGQKVDHLYVDEVQDNLLIDTLVLRALCHDPNGLFWAGDTAQTISVGSSFRFNALKAFQWRLEQKRSKHTSLSSQCAVQPEIFQLAVNYRSHAGIVNCAHSVIDLISHFWKDSIDKLAPEKGVVDGLKPVFFVGWDECSASLEHFLFGDSGNRIEFGAQQCILVRDDDAREKLRAQVGEDIGLIMTVYESKGLEFNDVLLYNFFANSPAELSQWRVVLNALEDEDLAVPDFDRNRSRYASICSELKFLYVAITRARENIWIVDSSDKCGPMRRYWSSRDLVRNLTPEMDVPKLATSSTPEEWDKQGRNLFQRKKYAEAKHCFERAHLPERAAIANAYILRTKAQAIPPDTKANRQTRHQMFCSAAEAFDECSESASYKRRLDFLRLGGDCYKSGDELILAARAYQNAKQFTDAVICYRDISHFDEAIDIVKSEANSVDQDIVDNVTRLAKLFYFNEVQFLPSTSAERKKKLHQACDLFDDVVDVLDYLDDRDLDIARAAVLAAHGRYEEAADLCLAEGKTLEAIELLLKIPASEKSAQKARDYILKGLWQQLSFGVMPESLQPTSILRLLELASRANNGSRLFNAEIKMFQAIMSKSIVQLRQQANHFLEANNIPAAILCFDHYYGAMPSLSKLSVFDLTRELKDFLLYIRLLSSTMTAGNPQDSDDLAKLFAFQRLSESQILLSKGSYLHSKLGDSTSVSDQDSILPPQDLLDLIRKYIGQRLRNRILKENSDCKNARAIYLCLNFSLHGSCNRNEKCTDAHVEQSSFDVAYYNARIRVHLQQVLILKELHALDFASESLTTQRKFWLIRLYEVLFPPSHLMGNHMKLDLKPIPEAERACHVIRDWVRHLVYTLSFRPLPSFLSDLLRLTFLALFFDKYASRSYLHRGGYTRFHHPHALLRNGASVPHELVGMLEGLRGGSLVAGIFSLRHVITAQVPVDLGIFCDTLDRLCRSLIISGCAKRDRFLNNMTLPRSWLWEPIDIIEARRKDVGHLHMLVQPMGDMLEQIYTGGDSTNHWLYVNRTLRNHYISRICRAICLLGYNLNVVGLRETILVTMKSLRRDNRILASSYRKYVHADSWDSIAIAVRQSTTANVMDEMVQVFHRSRLSGRVSPLTGVRQIIYDTLDHLPAILGDIVALSKHTLNPPRSRLNPAAAVFVPRAGPSLGSEKPESAVEETDENDDEQAEDVEEQVLPTTAFPEVVEEIKISEPTEEEHSAALSIQVAYKTYRNLKKRPTSQLVEIRDRFWRQCMMEVHVSVPPGLYRKMLLGPLPHVWAVLEVTHARILDVKHNTRKRMGLKQILNGEEWERLDKQLTRIGSASKEIKKFQESLKPKSQVHLKQDCSNLRGLVSNLGKFLEEGLPFELPLAVKAEYECGYKGIVMEKAVHKKPVKPELNTEDLYLHVI</sequence>
<name>A0A4S8M4G8_DENBC</name>
<dbReference type="PROSITE" id="PS51198">
    <property type="entry name" value="UVRD_HELICASE_ATP_BIND"/>
    <property type="match status" value="1"/>
</dbReference>
<accession>A0A4S8M4G8</accession>
<evidence type="ECO:0000256" key="5">
    <source>
        <dbReference type="PROSITE-ProRule" id="PRU00560"/>
    </source>
</evidence>
<feature type="zinc finger region" description="C3H1-type" evidence="6">
    <location>
        <begin position="1499"/>
        <end position="1522"/>
    </location>
</feature>
<feature type="region of interest" description="Disordered" evidence="7">
    <location>
        <begin position="1918"/>
        <end position="1943"/>
    </location>
</feature>
<evidence type="ECO:0000256" key="4">
    <source>
        <dbReference type="ARBA" id="ARBA00022840"/>
    </source>
</evidence>
<dbReference type="Proteomes" id="UP000297245">
    <property type="component" value="Unassembled WGS sequence"/>
</dbReference>
<reference evidence="10 11" key="1">
    <citation type="journal article" date="2019" name="Nat. Ecol. Evol.">
        <title>Megaphylogeny resolves global patterns of mushroom evolution.</title>
        <authorList>
            <person name="Varga T."/>
            <person name="Krizsan K."/>
            <person name="Foldi C."/>
            <person name="Dima B."/>
            <person name="Sanchez-Garcia M."/>
            <person name="Sanchez-Ramirez S."/>
            <person name="Szollosi G.J."/>
            <person name="Szarkandi J.G."/>
            <person name="Papp V."/>
            <person name="Albert L."/>
            <person name="Andreopoulos W."/>
            <person name="Angelini C."/>
            <person name="Antonin V."/>
            <person name="Barry K.W."/>
            <person name="Bougher N.L."/>
            <person name="Buchanan P."/>
            <person name="Buyck B."/>
            <person name="Bense V."/>
            <person name="Catcheside P."/>
            <person name="Chovatia M."/>
            <person name="Cooper J."/>
            <person name="Damon W."/>
            <person name="Desjardin D."/>
            <person name="Finy P."/>
            <person name="Geml J."/>
            <person name="Haridas S."/>
            <person name="Hughes K."/>
            <person name="Justo A."/>
            <person name="Karasinski D."/>
            <person name="Kautmanova I."/>
            <person name="Kiss B."/>
            <person name="Kocsube S."/>
            <person name="Kotiranta H."/>
            <person name="LaButti K.M."/>
            <person name="Lechner B.E."/>
            <person name="Liimatainen K."/>
            <person name="Lipzen A."/>
            <person name="Lukacs Z."/>
            <person name="Mihaltcheva S."/>
            <person name="Morgado L.N."/>
            <person name="Niskanen T."/>
            <person name="Noordeloos M.E."/>
            <person name="Ohm R.A."/>
            <person name="Ortiz-Santana B."/>
            <person name="Ovrebo C."/>
            <person name="Racz N."/>
            <person name="Riley R."/>
            <person name="Savchenko A."/>
            <person name="Shiryaev A."/>
            <person name="Soop K."/>
            <person name="Spirin V."/>
            <person name="Szebenyi C."/>
            <person name="Tomsovsky M."/>
            <person name="Tulloss R.E."/>
            <person name="Uehling J."/>
            <person name="Grigoriev I.V."/>
            <person name="Vagvolgyi C."/>
            <person name="Papp T."/>
            <person name="Martin F.M."/>
            <person name="Miettinen O."/>
            <person name="Hibbett D.S."/>
            <person name="Nagy L.G."/>
        </authorList>
    </citation>
    <scope>NUCLEOTIDE SEQUENCE [LARGE SCALE GENOMIC DNA]</scope>
    <source>
        <strain evidence="10 11">CBS 962.96</strain>
    </source>
</reference>
<keyword evidence="4 5" id="KW-0067">ATP-binding</keyword>
<feature type="binding site" evidence="5">
    <location>
        <begin position="493"/>
        <end position="500"/>
    </location>
    <ligand>
        <name>ATP</name>
        <dbReference type="ChEBI" id="CHEBI:30616"/>
    </ligand>
</feature>
<dbReference type="GO" id="GO:0008270">
    <property type="term" value="F:zinc ion binding"/>
    <property type="evidence" value="ECO:0007669"/>
    <property type="project" value="UniProtKB-KW"/>
</dbReference>
<organism evidence="10 11">
    <name type="scientific">Dendrothele bispora (strain CBS 962.96)</name>
    <dbReference type="NCBI Taxonomy" id="1314807"/>
    <lineage>
        <taxon>Eukaryota</taxon>
        <taxon>Fungi</taxon>
        <taxon>Dikarya</taxon>
        <taxon>Basidiomycota</taxon>
        <taxon>Agaricomycotina</taxon>
        <taxon>Agaricomycetes</taxon>
        <taxon>Agaricomycetidae</taxon>
        <taxon>Agaricales</taxon>
        <taxon>Agaricales incertae sedis</taxon>
        <taxon>Dendrothele</taxon>
    </lineage>
</organism>
<dbReference type="GO" id="GO:0004386">
    <property type="term" value="F:helicase activity"/>
    <property type="evidence" value="ECO:0007669"/>
    <property type="project" value="UniProtKB-UniRule"/>
</dbReference>
<keyword evidence="2 5" id="KW-0378">Hydrolase</keyword>
<proteinExistence type="predicted"/>